<evidence type="ECO:0000313" key="1">
    <source>
        <dbReference type="EMBL" id="ESA15138.1"/>
    </source>
</evidence>
<dbReference type="InterPro" id="IPR036397">
    <property type="entry name" value="RNaseH_sf"/>
</dbReference>
<dbReference type="Gene3D" id="3.30.420.10">
    <property type="entry name" value="Ribonuclease H-like superfamily/Ribonuclease H"/>
    <property type="match status" value="1"/>
</dbReference>
<organism evidence="1">
    <name type="scientific">Rhizophagus irregularis (strain DAOM 181602 / DAOM 197198 / MUCL 43194)</name>
    <name type="common">Arbuscular mycorrhizal fungus</name>
    <name type="synonym">Glomus intraradices</name>
    <dbReference type="NCBI Taxonomy" id="747089"/>
    <lineage>
        <taxon>Eukaryota</taxon>
        <taxon>Fungi</taxon>
        <taxon>Fungi incertae sedis</taxon>
        <taxon>Mucoromycota</taxon>
        <taxon>Glomeromycotina</taxon>
        <taxon>Glomeromycetes</taxon>
        <taxon>Glomerales</taxon>
        <taxon>Glomeraceae</taxon>
        <taxon>Rhizophagus</taxon>
    </lineage>
</organism>
<feature type="non-terminal residue" evidence="1">
    <location>
        <position position="1"/>
    </location>
</feature>
<accession>U9U994</accession>
<protein>
    <recommendedName>
        <fullName evidence="2">Transposase Tc1-like domain-containing protein</fullName>
    </recommendedName>
</protein>
<proteinExistence type="predicted"/>
<dbReference type="GO" id="GO:0003676">
    <property type="term" value="F:nucleic acid binding"/>
    <property type="evidence" value="ECO:0007669"/>
    <property type="project" value="InterPro"/>
</dbReference>
<gene>
    <name evidence="1" type="ORF">GLOINDRAFT_78040</name>
</gene>
<evidence type="ECO:0008006" key="2">
    <source>
        <dbReference type="Google" id="ProtNLM"/>
    </source>
</evidence>
<dbReference type="EMBL" id="KI282249">
    <property type="protein sequence ID" value="ESA15138.1"/>
    <property type="molecule type" value="Genomic_DNA"/>
</dbReference>
<dbReference type="AlphaFoldDB" id="U9U994"/>
<dbReference type="HOGENOM" id="CLU_2405470_0_0_1"/>
<name>U9U994_RHIID</name>
<sequence>SGRPPKLAERDIRHIVKIIKEDRQQSLDEITKKFNDDLPSPVCNRKKKPFVSEANCKKRLDWYCERKEWDTEWNFIIWSDESHFLLFQNDAHH</sequence>
<reference evidence="1" key="1">
    <citation type="submission" date="2013-07" db="EMBL/GenBank/DDBJ databases">
        <title>The genome of an arbuscular mycorrhizal fungus provides insights into the evolution of the oldest plant symbiosis.</title>
        <authorList>
            <consortium name="DOE Joint Genome Institute"/>
            <person name="Tisserant E."/>
            <person name="Malbreil M."/>
            <person name="Kuo A."/>
            <person name="Kohler A."/>
            <person name="Symeonidi A."/>
            <person name="Balestrini R."/>
            <person name="Charron P."/>
            <person name="Duensing N."/>
            <person name="Frei-dit-Frey N."/>
            <person name="Gianinazzi-Pearson V."/>
            <person name="Gilbert B."/>
            <person name="Handa Y."/>
            <person name="Hijri M."/>
            <person name="Kaul R."/>
            <person name="Kawaguchi M."/>
            <person name="Krajinski F."/>
            <person name="Lammers P."/>
            <person name="Lapierre D."/>
            <person name="Masclaux F.G."/>
            <person name="Murat C."/>
            <person name="Morin E."/>
            <person name="Ndikumana S."/>
            <person name="Pagni M."/>
            <person name="Petitpierre D."/>
            <person name="Requena N."/>
            <person name="Rosikiewicz P."/>
            <person name="Riley R."/>
            <person name="Saito K."/>
            <person name="San Clemente H."/>
            <person name="Shapiro H."/>
            <person name="van Tuinen D."/>
            <person name="Becard G."/>
            <person name="Bonfante P."/>
            <person name="Paszkowski U."/>
            <person name="Shachar-Hill Y."/>
            <person name="Young J.P."/>
            <person name="Sanders I.R."/>
            <person name="Henrissat B."/>
            <person name="Rensing S.A."/>
            <person name="Grigoriev I.V."/>
            <person name="Corradi N."/>
            <person name="Roux C."/>
            <person name="Martin F."/>
        </authorList>
    </citation>
    <scope>NUCLEOTIDE SEQUENCE</scope>
    <source>
        <strain evidence="1">DAOM 197198</strain>
    </source>
</reference>